<dbReference type="SUPFAM" id="SSF57938">
    <property type="entry name" value="DnaJ/Hsp40 cysteine-rich domain"/>
    <property type="match status" value="1"/>
</dbReference>
<keyword evidence="10" id="KW-1185">Reference proteome</keyword>
<dbReference type="PANTHER" id="PTHR43888">
    <property type="entry name" value="DNAJ-LIKE-2, ISOFORM A-RELATED"/>
    <property type="match status" value="1"/>
</dbReference>
<accession>A0AAD1XKK3</accession>
<dbReference type="FunFam" id="2.60.260.20:FF:000003">
    <property type="entry name" value="DnaJ subfamily A member 2"/>
    <property type="match status" value="1"/>
</dbReference>
<proteinExistence type="predicted"/>
<sequence>MGLKSSSFTKLCTAKCLLIIAFVLCFAKVYANNDFYQLLGVTQDTSEREVKKAFRRKSVLYHPDKNPGNETAAELFRRINRANEVLTDPDKKMVYDKFGEDYLERYERGETQIQRGPDSKLEVEVTLEQLYNGDEAEVSISRDVICDKCKGTGAKGGKTKKCNECHGRGTTIQNVQVGFGMQMQMQQPCPQCGGTGRTFAHKCDKCHGNKVHLESKTLEYIIEPGMVNEEKIVFEREGQQQPEVIPGDVILILKQKKHKRFSRVENDLYTEMKLTLEEALLGFSKPMKMLDNRTIEIRSESGEIIQPFSWKVIEGEGMPLREDPSEKGKLHIKFKVSVPKKLTDKQKELVEKIFKGDPQE</sequence>
<comment type="caution">
    <text evidence="9">The sequence shown here is derived from an EMBL/GenBank/DDBJ whole genome shotgun (WGS) entry which is preliminary data.</text>
</comment>
<name>A0AAD1XKK3_EUPCR</name>
<dbReference type="SMART" id="SM00271">
    <property type="entry name" value="DnaJ"/>
    <property type="match status" value="1"/>
</dbReference>
<dbReference type="Proteomes" id="UP001295684">
    <property type="component" value="Unassembled WGS sequence"/>
</dbReference>
<keyword evidence="5" id="KW-0143">Chaperone</keyword>
<evidence type="ECO:0000256" key="5">
    <source>
        <dbReference type="ARBA" id="ARBA00023186"/>
    </source>
</evidence>
<dbReference type="InterPro" id="IPR002939">
    <property type="entry name" value="DnaJ_C"/>
</dbReference>
<dbReference type="CDD" id="cd10747">
    <property type="entry name" value="DnaJ_C"/>
    <property type="match status" value="1"/>
</dbReference>
<dbReference type="PROSITE" id="PS50076">
    <property type="entry name" value="DNAJ_2"/>
    <property type="match status" value="1"/>
</dbReference>
<dbReference type="PROSITE" id="PS00636">
    <property type="entry name" value="DNAJ_1"/>
    <property type="match status" value="1"/>
</dbReference>
<evidence type="ECO:0000256" key="2">
    <source>
        <dbReference type="ARBA" id="ARBA00022737"/>
    </source>
</evidence>
<dbReference type="EMBL" id="CAMPGE010015777">
    <property type="protein sequence ID" value="CAI2374382.1"/>
    <property type="molecule type" value="Genomic_DNA"/>
</dbReference>
<dbReference type="Gene3D" id="2.10.230.10">
    <property type="entry name" value="Heat shock protein DnaJ, cysteine-rich domain"/>
    <property type="match status" value="1"/>
</dbReference>
<dbReference type="Pfam" id="PF01556">
    <property type="entry name" value="DnaJ_C"/>
    <property type="match status" value="1"/>
</dbReference>
<dbReference type="InterPro" id="IPR036869">
    <property type="entry name" value="J_dom_sf"/>
</dbReference>
<protein>
    <submittedName>
        <fullName evidence="9">Uncharacterized protein</fullName>
    </submittedName>
</protein>
<dbReference type="AlphaFoldDB" id="A0AAD1XKK3"/>
<evidence type="ECO:0000259" key="7">
    <source>
        <dbReference type="PROSITE" id="PS50076"/>
    </source>
</evidence>
<evidence type="ECO:0000259" key="8">
    <source>
        <dbReference type="PROSITE" id="PS51188"/>
    </source>
</evidence>
<keyword evidence="3 6" id="KW-0863">Zinc-finger</keyword>
<dbReference type="InterPro" id="IPR036410">
    <property type="entry name" value="HSP_DnaJ_Cys-rich_dom_sf"/>
</dbReference>
<feature type="domain" description="CR-type" evidence="8">
    <location>
        <begin position="133"/>
        <end position="215"/>
    </location>
</feature>
<dbReference type="Gene3D" id="2.60.260.20">
    <property type="entry name" value="Urease metallochaperone UreE, N-terminal domain"/>
    <property type="match status" value="2"/>
</dbReference>
<dbReference type="GO" id="GO:0051082">
    <property type="term" value="F:unfolded protein binding"/>
    <property type="evidence" value="ECO:0007669"/>
    <property type="project" value="InterPro"/>
</dbReference>
<dbReference type="InterPro" id="IPR044713">
    <property type="entry name" value="DNJA1/2-like"/>
</dbReference>
<keyword evidence="1 6" id="KW-0479">Metal-binding</keyword>
<dbReference type="InterPro" id="IPR001305">
    <property type="entry name" value="HSP_DnaJ_Cys-rich_dom"/>
</dbReference>
<organism evidence="9 10">
    <name type="scientific">Euplotes crassus</name>
    <dbReference type="NCBI Taxonomy" id="5936"/>
    <lineage>
        <taxon>Eukaryota</taxon>
        <taxon>Sar</taxon>
        <taxon>Alveolata</taxon>
        <taxon>Ciliophora</taxon>
        <taxon>Intramacronucleata</taxon>
        <taxon>Spirotrichea</taxon>
        <taxon>Hypotrichia</taxon>
        <taxon>Euplotida</taxon>
        <taxon>Euplotidae</taxon>
        <taxon>Moneuplotes</taxon>
    </lineage>
</organism>
<dbReference type="Gene3D" id="1.10.287.110">
    <property type="entry name" value="DnaJ domain"/>
    <property type="match status" value="1"/>
</dbReference>
<dbReference type="CDD" id="cd06257">
    <property type="entry name" value="DnaJ"/>
    <property type="match status" value="1"/>
</dbReference>
<dbReference type="PROSITE" id="PS51188">
    <property type="entry name" value="ZF_CR"/>
    <property type="match status" value="1"/>
</dbReference>
<dbReference type="SUPFAM" id="SSF49493">
    <property type="entry name" value="HSP40/DnaJ peptide-binding domain"/>
    <property type="match status" value="2"/>
</dbReference>
<keyword evidence="2" id="KW-0677">Repeat</keyword>
<dbReference type="InterPro" id="IPR008971">
    <property type="entry name" value="HSP40/DnaJ_pept-bd"/>
</dbReference>
<dbReference type="InterPro" id="IPR018253">
    <property type="entry name" value="DnaJ_domain_CS"/>
</dbReference>
<dbReference type="PRINTS" id="PR00625">
    <property type="entry name" value="JDOMAIN"/>
</dbReference>
<dbReference type="InterPro" id="IPR001623">
    <property type="entry name" value="DnaJ_domain"/>
</dbReference>
<gene>
    <name evidence="9" type="ORF">ECRASSUSDP1_LOCUS15734</name>
</gene>
<keyword evidence="4 6" id="KW-0862">Zinc</keyword>
<feature type="zinc finger region" description="CR-type" evidence="6">
    <location>
        <begin position="133"/>
        <end position="215"/>
    </location>
</feature>
<dbReference type="Pfam" id="PF00684">
    <property type="entry name" value="DnaJ_CXXCXGXG"/>
    <property type="match status" value="1"/>
</dbReference>
<dbReference type="GO" id="GO:0008270">
    <property type="term" value="F:zinc ion binding"/>
    <property type="evidence" value="ECO:0007669"/>
    <property type="project" value="UniProtKB-KW"/>
</dbReference>
<dbReference type="CDD" id="cd10719">
    <property type="entry name" value="DnaJ_zf"/>
    <property type="match status" value="1"/>
</dbReference>
<evidence type="ECO:0000313" key="9">
    <source>
        <dbReference type="EMBL" id="CAI2374382.1"/>
    </source>
</evidence>
<dbReference type="SUPFAM" id="SSF46565">
    <property type="entry name" value="Chaperone J-domain"/>
    <property type="match status" value="1"/>
</dbReference>
<feature type="domain" description="J" evidence="7">
    <location>
        <begin position="34"/>
        <end position="99"/>
    </location>
</feature>
<evidence type="ECO:0000256" key="1">
    <source>
        <dbReference type="ARBA" id="ARBA00022723"/>
    </source>
</evidence>
<dbReference type="Pfam" id="PF00226">
    <property type="entry name" value="DnaJ"/>
    <property type="match status" value="1"/>
</dbReference>
<dbReference type="FunFam" id="2.10.230.10:FF:000002">
    <property type="entry name" value="Molecular chaperone DnaJ"/>
    <property type="match status" value="1"/>
</dbReference>
<dbReference type="GO" id="GO:0030544">
    <property type="term" value="F:Hsp70 protein binding"/>
    <property type="evidence" value="ECO:0007669"/>
    <property type="project" value="InterPro"/>
</dbReference>
<evidence type="ECO:0000256" key="6">
    <source>
        <dbReference type="PROSITE-ProRule" id="PRU00546"/>
    </source>
</evidence>
<evidence type="ECO:0000313" key="10">
    <source>
        <dbReference type="Proteomes" id="UP001295684"/>
    </source>
</evidence>
<evidence type="ECO:0000256" key="4">
    <source>
        <dbReference type="ARBA" id="ARBA00022833"/>
    </source>
</evidence>
<reference evidence="9" key="1">
    <citation type="submission" date="2023-07" db="EMBL/GenBank/DDBJ databases">
        <authorList>
            <consortium name="AG Swart"/>
            <person name="Singh M."/>
            <person name="Singh A."/>
            <person name="Seah K."/>
            <person name="Emmerich C."/>
        </authorList>
    </citation>
    <scope>NUCLEOTIDE SEQUENCE</scope>
    <source>
        <strain evidence="9">DP1</strain>
    </source>
</reference>
<evidence type="ECO:0000256" key="3">
    <source>
        <dbReference type="ARBA" id="ARBA00022771"/>
    </source>
</evidence>
<dbReference type="GO" id="GO:0006457">
    <property type="term" value="P:protein folding"/>
    <property type="evidence" value="ECO:0007669"/>
    <property type="project" value="InterPro"/>
</dbReference>